<dbReference type="InterPro" id="IPR015424">
    <property type="entry name" value="PyrdxlP-dep_Trfase"/>
</dbReference>
<dbReference type="PANTHER" id="PTHR43713:SF3">
    <property type="entry name" value="GLUTAMATE-1-SEMIALDEHYDE 2,1-AMINOMUTASE 1, CHLOROPLASTIC-RELATED"/>
    <property type="match status" value="1"/>
</dbReference>
<name>A0A8J3RH06_9ACTN</name>
<comment type="caution">
    <text evidence="4">The sequence shown here is derived from an EMBL/GenBank/DDBJ whole genome shotgun (WGS) entry which is preliminary data.</text>
</comment>
<organism evidence="4 5">
    <name type="scientific">Planobispora longispora</name>
    <dbReference type="NCBI Taxonomy" id="28887"/>
    <lineage>
        <taxon>Bacteria</taxon>
        <taxon>Bacillati</taxon>
        <taxon>Actinomycetota</taxon>
        <taxon>Actinomycetes</taxon>
        <taxon>Streptosporangiales</taxon>
        <taxon>Streptosporangiaceae</taxon>
        <taxon>Planobispora</taxon>
    </lineage>
</organism>
<evidence type="ECO:0000256" key="1">
    <source>
        <dbReference type="ARBA" id="ARBA00001933"/>
    </source>
</evidence>
<dbReference type="InterPro" id="IPR015422">
    <property type="entry name" value="PyrdxlP-dep_Trfase_small"/>
</dbReference>
<dbReference type="EMBL" id="BOOH01000019">
    <property type="protein sequence ID" value="GIH76196.1"/>
    <property type="molecule type" value="Genomic_DNA"/>
</dbReference>
<evidence type="ECO:0000313" key="4">
    <source>
        <dbReference type="EMBL" id="GIH76196.1"/>
    </source>
</evidence>
<dbReference type="PANTHER" id="PTHR43713">
    <property type="entry name" value="GLUTAMATE-1-SEMIALDEHYDE 2,1-AMINOMUTASE"/>
    <property type="match status" value="1"/>
</dbReference>
<dbReference type="GO" id="GO:0030170">
    <property type="term" value="F:pyridoxal phosphate binding"/>
    <property type="evidence" value="ECO:0007669"/>
    <property type="project" value="InterPro"/>
</dbReference>
<dbReference type="Gene3D" id="3.90.1150.10">
    <property type="entry name" value="Aspartate Aminotransferase, domain 1"/>
    <property type="match status" value="1"/>
</dbReference>
<comment type="similarity">
    <text evidence="3">Belongs to the class-III pyridoxal-phosphate-dependent aminotransferase family.</text>
</comment>
<proteinExistence type="inferred from homology"/>
<dbReference type="AlphaFoldDB" id="A0A8J3RH06"/>
<dbReference type="RefSeq" id="WP_203890803.1">
    <property type="nucleotide sequence ID" value="NZ_BOOH01000019.1"/>
</dbReference>
<dbReference type="Pfam" id="PF00202">
    <property type="entry name" value="Aminotran_3"/>
    <property type="match status" value="1"/>
</dbReference>
<sequence>MDLPGSRAGFTRSEQLQRRLHEVIPGGAHTYARGADQYPEGMAPVLVRGRGARVWDADGNCFVEYGMGLRAVTLGHAYPPVLDAVRAVLGDGVSFSRPTELELAAAEDFLALLPGADMVKFGKNGSDATTAAVRLARAATGRDMVAVCDQPFFSTDDWFVGALEMNAGVPAATRRQTVRFRFNDLDSLRELFDAHDGRIACVVMEQATALAEPAPGFLEGVRELCDRHGAVLVFDEMITGFRWATGGAQAVYGVRPDLSCWGKAMGNGFPIAALAGRRELMELGGLRTDAPRVFLMSTTNGPETMSLAALRAVIGAYAETDPVGAMERLGRLLAEGVNEAAAELGVQDHVAAVGRPSCLVFTTKDGEGRPSQPYRTLFLQELLRRGVLGQSFVISAAHTEQEVAHTVDTAREAMLVYRKALEKGSVDGFLTGRPVAPALRRHADPRRIP</sequence>
<dbReference type="InterPro" id="IPR005814">
    <property type="entry name" value="Aminotrans_3"/>
</dbReference>
<protein>
    <submittedName>
        <fullName evidence="4">Glutamate-1-semialdehyde 2,1-aminomutase</fullName>
    </submittedName>
</protein>
<dbReference type="InterPro" id="IPR015421">
    <property type="entry name" value="PyrdxlP-dep_Trfase_major"/>
</dbReference>
<dbReference type="SUPFAM" id="SSF53383">
    <property type="entry name" value="PLP-dependent transferases"/>
    <property type="match status" value="1"/>
</dbReference>
<comment type="cofactor">
    <cofactor evidence="1">
        <name>pyridoxal 5'-phosphate</name>
        <dbReference type="ChEBI" id="CHEBI:597326"/>
    </cofactor>
</comment>
<accession>A0A8J3RH06</accession>
<evidence type="ECO:0000256" key="3">
    <source>
        <dbReference type="RuleBase" id="RU003560"/>
    </source>
</evidence>
<gene>
    <name evidence="4" type="ORF">Plo01_26250</name>
</gene>
<evidence type="ECO:0000313" key="5">
    <source>
        <dbReference type="Proteomes" id="UP000616724"/>
    </source>
</evidence>
<dbReference type="Gene3D" id="3.40.640.10">
    <property type="entry name" value="Type I PLP-dependent aspartate aminotransferase-like (Major domain)"/>
    <property type="match status" value="1"/>
</dbReference>
<dbReference type="Proteomes" id="UP000616724">
    <property type="component" value="Unassembled WGS sequence"/>
</dbReference>
<dbReference type="GO" id="GO:0008483">
    <property type="term" value="F:transaminase activity"/>
    <property type="evidence" value="ECO:0007669"/>
    <property type="project" value="InterPro"/>
</dbReference>
<keyword evidence="5" id="KW-1185">Reference proteome</keyword>
<dbReference type="NCBIfam" id="NF004856">
    <property type="entry name" value="PRK06209.1"/>
    <property type="match status" value="1"/>
</dbReference>
<reference evidence="4 5" key="1">
    <citation type="submission" date="2021-01" db="EMBL/GenBank/DDBJ databases">
        <title>Whole genome shotgun sequence of Planobispora longispora NBRC 13918.</title>
        <authorList>
            <person name="Komaki H."/>
            <person name="Tamura T."/>
        </authorList>
    </citation>
    <scope>NUCLEOTIDE SEQUENCE [LARGE SCALE GENOMIC DNA]</scope>
    <source>
        <strain evidence="4 5">NBRC 13918</strain>
    </source>
</reference>
<keyword evidence="2 3" id="KW-0663">Pyridoxal phosphate</keyword>
<evidence type="ECO:0000256" key="2">
    <source>
        <dbReference type="ARBA" id="ARBA00022898"/>
    </source>
</evidence>